<sequence>MEEKVQKSIVDVSLDRELDLVVAYKKAMQLAELSGLNFTEQTKFATAVSEIGRNALSHAGGGSVAFYISKEGSHYYVEAVVTDTGPGIRDLGALLEKISTQPDGQRTGIYNCKRLSDRFEMSSSEGSGTCVRIGRRLTANHPPINHMILAGWRKHFSQLAPTSPYDELKRQNDLLLKTLEELRLSKAQTQEQLEEIQSLNLGLEQQNARNQQLSNERAQQNELLKKRNEELDEFAHIVSHDLKAPLRNMKALIQLMEKGRMHNPAESMEMMKNQLQKMEVLIENVLTYSRTGHEKLDKTQVNLNKLLEELVAGLSRPQTFSIEIEPDFPIIYAEEILIYQVFSNLIINAIKYNDKEAGHITIGYEPTDSKGNFYYYVEDNGLGIPASKREKVFKLFSVLHKLEGVESTGIGLAIVKKIILEKGGQIWIEDPRLSSEGSRFCFTWPAETIL</sequence>
<dbReference type="AlphaFoldDB" id="M7NI59"/>
<evidence type="ECO:0000256" key="5">
    <source>
        <dbReference type="ARBA" id="ARBA00022777"/>
    </source>
</evidence>
<dbReference type="OrthoDB" id="9766459at2"/>
<dbReference type="PRINTS" id="PR00344">
    <property type="entry name" value="BCTRLSENSOR"/>
</dbReference>
<dbReference type="InterPro" id="IPR036097">
    <property type="entry name" value="HisK_dim/P_sf"/>
</dbReference>
<reference evidence="9 10" key="1">
    <citation type="journal article" date="2013" name="Genome Announc.">
        <title>Draft Genome Sequence of Cesiribacter andamanensis Strain AMV16T, Isolated from a Soil Sample from a Mud Volcano in the Andaman Islands, India.</title>
        <authorList>
            <person name="Shivaji S."/>
            <person name="Ara S."/>
            <person name="Begum Z."/>
            <person name="Srinivas T.N."/>
            <person name="Singh A."/>
            <person name="Kumar Pinnaka A."/>
        </authorList>
    </citation>
    <scope>NUCLEOTIDE SEQUENCE [LARGE SCALE GENOMIC DNA]</scope>
    <source>
        <strain evidence="9 10">AMV16</strain>
    </source>
</reference>
<dbReference type="InterPro" id="IPR003661">
    <property type="entry name" value="HisK_dim/P_dom"/>
</dbReference>
<dbReference type="RefSeq" id="WP_009196758.1">
    <property type="nucleotide sequence ID" value="NZ_AODQ01000111.1"/>
</dbReference>
<dbReference type="SUPFAM" id="SSF55874">
    <property type="entry name" value="ATPase domain of HSP90 chaperone/DNA topoisomerase II/histidine kinase"/>
    <property type="match status" value="2"/>
</dbReference>
<keyword evidence="7" id="KW-0175">Coiled coil</keyword>
<gene>
    <name evidence="9" type="primary">cph1_19</name>
    <name evidence="9" type="ORF">ADICEAN_03375</name>
</gene>
<evidence type="ECO:0000259" key="8">
    <source>
        <dbReference type="PROSITE" id="PS50109"/>
    </source>
</evidence>
<proteinExistence type="predicted"/>
<evidence type="ECO:0000256" key="1">
    <source>
        <dbReference type="ARBA" id="ARBA00000085"/>
    </source>
</evidence>
<dbReference type="PANTHER" id="PTHR43711">
    <property type="entry name" value="TWO-COMPONENT HISTIDINE KINASE"/>
    <property type="match status" value="1"/>
</dbReference>
<keyword evidence="6" id="KW-0902">Two-component regulatory system</keyword>
<dbReference type="InterPro" id="IPR004358">
    <property type="entry name" value="Sig_transdc_His_kin-like_C"/>
</dbReference>
<keyword evidence="5" id="KW-0418">Kinase</keyword>
<dbReference type="PROSITE" id="PS50109">
    <property type="entry name" value="HIS_KIN"/>
    <property type="match status" value="1"/>
</dbReference>
<dbReference type="SMART" id="SM00387">
    <property type="entry name" value="HATPase_c"/>
    <property type="match status" value="2"/>
</dbReference>
<keyword evidence="4 9" id="KW-0808">Transferase</keyword>
<comment type="caution">
    <text evidence="9">The sequence shown here is derived from an EMBL/GenBank/DDBJ whole genome shotgun (WGS) entry which is preliminary data.</text>
</comment>
<feature type="coiled-coil region" evidence="7">
    <location>
        <begin position="165"/>
        <end position="230"/>
    </location>
</feature>
<dbReference type="GO" id="GO:0000155">
    <property type="term" value="F:phosphorelay sensor kinase activity"/>
    <property type="evidence" value="ECO:0007669"/>
    <property type="project" value="InterPro"/>
</dbReference>
<dbReference type="eggNOG" id="COG4251">
    <property type="taxonomic scope" value="Bacteria"/>
</dbReference>
<evidence type="ECO:0000256" key="2">
    <source>
        <dbReference type="ARBA" id="ARBA00012438"/>
    </source>
</evidence>
<dbReference type="Gene3D" id="3.30.565.10">
    <property type="entry name" value="Histidine kinase-like ATPase, C-terminal domain"/>
    <property type="match status" value="2"/>
</dbReference>
<evidence type="ECO:0000313" key="10">
    <source>
        <dbReference type="Proteomes" id="UP000011910"/>
    </source>
</evidence>
<evidence type="ECO:0000256" key="6">
    <source>
        <dbReference type="ARBA" id="ARBA00023012"/>
    </source>
</evidence>
<name>M7NI59_9BACT</name>
<evidence type="ECO:0000256" key="7">
    <source>
        <dbReference type="SAM" id="Coils"/>
    </source>
</evidence>
<comment type="catalytic activity">
    <reaction evidence="1">
        <text>ATP + protein L-histidine = ADP + protein N-phospho-L-histidine.</text>
        <dbReference type="EC" id="2.7.13.3"/>
    </reaction>
</comment>
<dbReference type="EC" id="2.7.13.3" evidence="2"/>
<dbReference type="Pfam" id="PF00512">
    <property type="entry name" value="HisKA"/>
    <property type="match status" value="1"/>
</dbReference>
<dbReference type="InterPro" id="IPR003594">
    <property type="entry name" value="HATPase_dom"/>
</dbReference>
<dbReference type="InterPro" id="IPR005467">
    <property type="entry name" value="His_kinase_dom"/>
</dbReference>
<organism evidence="9 10">
    <name type="scientific">Cesiribacter andamanensis AMV16</name>
    <dbReference type="NCBI Taxonomy" id="1279009"/>
    <lineage>
        <taxon>Bacteria</taxon>
        <taxon>Pseudomonadati</taxon>
        <taxon>Bacteroidota</taxon>
        <taxon>Cytophagia</taxon>
        <taxon>Cytophagales</taxon>
        <taxon>Cesiribacteraceae</taxon>
        <taxon>Cesiribacter</taxon>
    </lineage>
</organism>
<dbReference type="EMBL" id="AODQ01000111">
    <property type="protein sequence ID" value="EMR01490.1"/>
    <property type="molecule type" value="Genomic_DNA"/>
</dbReference>
<evidence type="ECO:0000313" key="9">
    <source>
        <dbReference type="EMBL" id="EMR01490.1"/>
    </source>
</evidence>
<evidence type="ECO:0000256" key="3">
    <source>
        <dbReference type="ARBA" id="ARBA00022553"/>
    </source>
</evidence>
<dbReference type="Pfam" id="PF02518">
    <property type="entry name" value="HATPase_c"/>
    <property type="match status" value="2"/>
</dbReference>
<protein>
    <recommendedName>
        <fullName evidence="2">histidine kinase</fullName>
        <ecNumber evidence="2">2.7.13.3</ecNumber>
    </recommendedName>
</protein>
<dbReference type="InterPro" id="IPR036890">
    <property type="entry name" value="HATPase_C_sf"/>
</dbReference>
<evidence type="ECO:0000256" key="4">
    <source>
        <dbReference type="ARBA" id="ARBA00022679"/>
    </source>
</evidence>
<keyword evidence="3" id="KW-0597">Phosphoprotein</keyword>
<dbReference type="Gene3D" id="1.10.287.130">
    <property type="match status" value="1"/>
</dbReference>
<dbReference type="PANTHER" id="PTHR43711:SF31">
    <property type="entry name" value="HISTIDINE KINASE"/>
    <property type="match status" value="1"/>
</dbReference>
<keyword evidence="10" id="KW-1185">Reference proteome</keyword>
<dbReference type="SUPFAM" id="SSF47384">
    <property type="entry name" value="Homodimeric domain of signal transducing histidine kinase"/>
    <property type="match status" value="1"/>
</dbReference>
<dbReference type="CDD" id="cd00082">
    <property type="entry name" value="HisKA"/>
    <property type="match status" value="1"/>
</dbReference>
<dbReference type="Proteomes" id="UP000011910">
    <property type="component" value="Unassembled WGS sequence"/>
</dbReference>
<dbReference type="InterPro" id="IPR050736">
    <property type="entry name" value="Sensor_HK_Regulatory"/>
</dbReference>
<accession>M7NI59</accession>
<dbReference type="SMART" id="SM00388">
    <property type="entry name" value="HisKA"/>
    <property type="match status" value="1"/>
</dbReference>
<dbReference type="STRING" id="1279009.ADICEAN_03375"/>
<feature type="domain" description="Histidine kinase" evidence="8">
    <location>
        <begin position="237"/>
        <end position="448"/>
    </location>
</feature>